<dbReference type="Proteomes" id="UP000005242">
    <property type="component" value="Unassembled WGS sequence"/>
</dbReference>
<keyword evidence="5" id="KW-1133">Transmembrane helix</keyword>
<feature type="domain" description="Amino acid permease/ SLC12A" evidence="7">
    <location>
        <begin position="35"/>
        <end position="103"/>
    </location>
</feature>
<dbReference type="GO" id="GO:0015171">
    <property type="term" value="F:amino acid transmembrane transporter activity"/>
    <property type="evidence" value="ECO:0007669"/>
    <property type="project" value="TreeGrafter"/>
</dbReference>
<evidence type="ECO:0000256" key="5">
    <source>
        <dbReference type="ARBA" id="ARBA00022989"/>
    </source>
</evidence>
<dbReference type="OMA" id="HYNGISG"/>
<evidence type="ECO:0000256" key="1">
    <source>
        <dbReference type="ARBA" id="ARBA00004141"/>
    </source>
</evidence>
<evidence type="ECO:0000256" key="4">
    <source>
        <dbReference type="ARBA" id="ARBA00022970"/>
    </source>
</evidence>
<evidence type="ECO:0000256" key="2">
    <source>
        <dbReference type="ARBA" id="ARBA00022448"/>
    </source>
</evidence>
<dbReference type="KEGG" id="wse:WALSEDRAFT_59435"/>
<dbReference type="GO" id="GO:0016020">
    <property type="term" value="C:membrane"/>
    <property type="evidence" value="ECO:0007669"/>
    <property type="project" value="UniProtKB-SubCell"/>
</dbReference>
<reference evidence="8 9" key="1">
    <citation type="journal article" date="2012" name="Fungal Genet. Biol.">
        <title>The genome of the xerotolerant mold Wallemia sebi reveals adaptations to osmotic stress and suggests cryptic sexual reproduction.</title>
        <authorList>
            <person name="Padamsee M."/>
            <person name="Kumar T.K.A."/>
            <person name="Riley R."/>
            <person name="Binder M."/>
            <person name="Boyd A."/>
            <person name="Calvo A.M."/>
            <person name="Furukawa K."/>
            <person name="Hesse C."/>
            <person name="Hohmann S."/>
            <person name="James T.Y."/>
            <person name="LaButti K."/>
            <person name="Lapidus A."/>
            <person name="Lindquist E."/>
            <person name="Lucas S."/>
            <person name="Miller K."/>
            <person name="Shantappa S."/>
            <person name="Grigoriev I.V."/>
            <person name="Hibbett D.S."/>
            <person name="McLaughlin D.J."/>
            <person name="Spatafora J.W."/>
            <person name="Aime M.C."/>
        </authorList>
    </citation>
    <scope>NUCLEOTIDE SEQUENCE [LARGE SCALE GENOMIC DNA]</scope>
    <source>
        <strain evidence="9">ATCC MYA-4683 / CBS 633.66</strain>
    </source>
</reference>
<sequence>MRTYSKGSPQMYNLRKPDASTFPNHDGEYTICDLFNTNRIGFRYWNESPWVQYEDISAPAGRFLGGLSAFVNGIYTYSGAESVVLVSRETRIPIKEIPSVIKRFYGG</sequence>
<dbReference type="AlphaFoldDB" id="I4YIN1"/>
<comment type="subcellular location">
    <subcellularLocation>
        <location evidence="1">Membrane</location>
        <topology evidence="1">Multi-pass membrane protein</topology>
    </subcellularLocation>
</comment>
<keyword evidence="4" id="KW-0029">Amino-acid transport</keyword>
<protein>
    <recommendedName>
        <fullName evidence="7">Amino acid permease/ SLC12A domain-containing protein</fullName>
    </recommendedName>
</protein>
<gene>
    <name evidence="8" type="ORF">WALSEDRAFT_59435</name>
</gene>
<name>I4YIN1_WALMC</name>
<dbReference type="Pfam" id="PF00324">
    <property type="entry name" value="AA_permease"/>
    <property type="match status" value="1"/>
</dbReference>
<evidence type="ECO:0000313" key="9">
    <source>
        <dbReference type="Proteomes" id="UP000005242"/>
    </source>
</evidence>
<accession>I4YIN1</accession>
<dbReference type="STRING" id="671144.I4YIN1"/>
<evidence type="ECO:0000256" key="3">
    <source>
        <dbReference type="ARBA" id="ARBA00022692"/>
    </source>
</evidence>
<dbReference type="PANTHER" id="PTHR43341">
    <property type="entry name" value="AMINO ACID PERMEASE"/>
    <property type="match status" value="1"/>
</dbReference>
<keyword evidence="2" id="KW-0813">Transport</keyword>
<proteinExistence type="predicted"/>
<dbReference type="HOGENOM" id="CLU_2212000_0_0_1"/>
<evidence type="ECO:0000256" key="6">
    <source>
        <dbReference type="ARBA" id="ARBA00023136"/>
    </source>
</evidence>
<keyword evidence="6" id="KW-0472">Membrane</keyword>
<organism evidence="8 9">
    <name type="scientific">Wallemia mellicola (strain ATCC MYA-4683 / CBS 633.66)</name>
    <name type="common">Wallemia sebi (CBS 633.66)</name>
    <dbReference type="NCBI Taxonomy" id="671144"/>
    <lineage>
        <taxon>Eukaryota</taxon>
        <taxon>Fungi</taxon>
        <taxon>Dikarya</taxon>
        <taxon>Basidiomycota</taxon>
        <taxon>Wallemiomycotina</taxon>
        <taxon>Wallemiomycetes</taxon>
        <taxon>Wallemiales</taxon>
        <taxon>Wallemiaceae</taxon>
        <taxon>Wallemia</taxon>
    </lineage>
</organism>
<evidence type="ECO:0000313" key="8">
    <source>
        <dbReference type="EMBL" id="EIM23823.1"/>
    </source>
</evidence>
<dbReference type="InterPro" id="IPR050524">
    <property type="entry name" value="APC_YAT"/>
</dbReference>
<evidence type="ECO:0000259" key="7">
    <source>
        <dbReference type="Pfam" id="PF00324"/>
    </source>
</evidence>
<keyword evidence="3" id="KW-0812">Transmembrane</keyword>
<keyword evidence="9" id="KW-1185">Reference proteome</keyword>
<dbReference type="InParanoid" id="I4YIN1"/>
<dbReference type="GeneID" id="18473354"/>
<dbReference type="EMBL" id="JH668224">
    <property type="protein sequence ID" value="EIM23823.1"/>
    <property type="molecule type" value="Genomic_DNA"/>
</dbReference>
<dbReference type="InterPro" id="IPR004841">
    <property type="entry name" value="AA-permease/SLC12A_dom"/>
</dbReference>
<dbReference type="RefSeq" id="XP_006956486.1">
    <property type="nucleotide sequence ID" value="XM_006956424.1"/>
</dbReference>
<dbReference type="PANTHER" id="PTHR43341:SF1">
    <property type="entry name" value="GENERAL AMINO-ACID PERMEASE GAP1"/>
    <property type="match status" value="1"/>
</dbReference>